<feature type="compositionally biased region" description="Basic residues" evidence="10">
    <location>
        <begin position="228"/>
        <end position="246"/>
    </location>
</feature>
<dbReference type="RefSeq" id="XP_013762300.1">
    <property type="nucleotide sequence ID" value="XM_013906846.1"/>
</dbReference>
<dbReference type="GO" id="GO:0016887">
    <property type="term" value="F:ATP hydrolysis activity"/>
    <property type="evidence" value="ECO:0007669"/>
    <property type="project" value="InterPro"/>
</dbReference>
<dbReference type="GO" id="GO:0046872">
    <property type="term" value="F:metal ion binding"/>
    <property type="evidence" value="ECO:0007669"/>
    <property type="project" value="UniProtKB-KW"/>
</dbReference>
<comment type="similarity">
    <text evidence="2 9">Belongs to the ORC1 family.</text>
</comment>
<dbReference type="InterPro" id="IPR003959">
    <property type="entry name" value="ATPase_AAA_core"/>
</dbReference>
<dbReference type="SMART" id="SM00382">
    <property type="entry name" value="AAA"/>
    <property type="match status" value="1"/>
</dbReference>
<evidence type="ECO:0000313" key="12">
    <source>
        <dbReference type="EMBL" id="KNC52302.1"/>
    </source>
</evidence>
<feature type="compositionally biased region" description="Low complexity" evidence="10">
    <location>
        <begin position="31"/>
        <end position="72"/>
    </location>
</feature>
<keyword evidence="5 9" id="KW-0547">Nucleotide-binding</keyword>
<dbReference type="GO" id="GO:0005524">
    <property type="term" value="F:ATP binding"/>
    <property type="evidence" value="ECO:0007669"/>
    <property type="project" value="UniProtKB-KW"/>
</dbReference>
<keyword evidence="7 9" id="KW-0238">DNA-binding</keyword>
<keyword evidence="3 9" id="KW-0235">DNA replication</keyword>
<dbReference type="InterPro" id="IPR015163">
    <property type="entry name" value="Cdc6_C"/>
</dbReference>
<comment type="function">
    <text evidence="9">Component of the origin recognition complex (ORC) that binds origins of replication. DNA-binding is ATP-dependent, however specific DNA sequences that define origins of replication have not been identified so far. ORC is required to assemble the pre-replication complex necessary to initiate DNA replication.</text>
</comment>
<keyword evidence="13" id="KW-1185">Reference proteome</keyword>
<protein>
    <recommendedName>
        <fullName evidence="9">Origin recognition complex subunit 1</fullName>
    </recommendedName>
</protein>
<dbReference type="Pfam" id="PF22703">
    <property type="entry name" value="Cdc6_lid"/>
    <property type="match status" value="1"/>
</dbReference>
<name>A0A0L0DJ14_THETB</name>
<keyword evidence="6 9" id="KW-0067">ATP-binding</keyword>
<feature type="compositionally biased region" description="Low complexity" evidence="10">
    <location>
        <begin position="137"/>
        <end position="148"/>
    </location>
</feature>
<dbReference type="GeneID" id="25560897"/>
<feature type="compositionally biased region" description="Acidic residues" evidence="10">
    <location>
        <begin position="149"/>
        <end position="166"/>
    </location>
</feature>
<feature type="region of interest" description="Disordered" evidence="10">
    <location>
        <begin position="1"/>
        <end position="248"/>
    </location>
</feature>
<evidence type="ECO:0000256" key="4">
    <source>
        <dbReference type="ARBA" id="ARBA00022723"/>
    </source>
</evidence>
<evidence type="ECO:0000313" key="13">
    <source>
        <dbReference type="Proteomes" id="UP000054408"/>
    </source>
</evidence>
<dbReference type="AlphaFoldDB" id="A0A0L0DJ14"/>
<dbReference type="Pfam" id="PF09079">
    <property type="entry name" value="WHD_Cdc6"/>
    <property type="match status" value="1"/>
</dbReference>
<dbReference type="GO" id="GO:0033314">
    <property type="term" value="P:mitotic DNA replication checkpoint signaling"/>
    <property type="evidence" value="ECO:0007669"/>
    <property type="project" value="TreeGrafter"/>
</dbReference>
<accession>A0A0L0DJ14</accession>
<dbReference type="InterPro" id="IPR027417">
    <property type="entry name" value="P-loop_NTPase"/>
</dbReference>
<dbReference type="Pfam" id="PF00004">
    <property type="entry name" value="AAA"/>
    <property type="match status" value="1"/>
</dbReference>
<reference evidence="12 13" key="1">
    <citation type="submission" date="2010-05" db="EMBL/GenBank/DDBJ databases">
        <title>The Genome Sequence of Thecamonas trahens ATCC 50062.</title>
        <authorList>
            <consortium name="The Broad Institute Genome Sequencing Platform"/>
            <person name="Russ C."/>
            <person name="Cuomo C."/>
            <person name="Shea T."/>
            <person name="Young S.K."/>
            <person name="Zeng Q."/>
            <person name="Koehrsen M."/>
            <person name="Haas B."/>
            <person name="Borodovsky M."/>
            <person name="Guigo R."/>
            <person name="Alvarado L."/>
            <person name="Berlin A."/>
            <person name="Bochicchio J."/>
            <person name="Borenstein D."/>
            <person name="Chapman S."/>
            <person name="Chen Z."/>
            <person name="Freedman E."/>
            <person name="Gellesch M."/>
            <person name="Goldberg J."/>
            <person name="Griggs A."/>
            <person name="Gujja S."/>
            <person name="Heilman E."/>
            <person name="Heiman D."/>
            <person name="Hepburn T."/>
            <person name="Howarth C."/>
            <person name="Jen D."/>
            <person name="Larson L."/>
            <person name="Mehta T."/>
            <person name="Park D."/>
            <person name="Pearson M."/>
            <person name="Roberts A."/>
            <person name="Saif S."/>
            <person name="Shenoy N."/>
            <person name="Sisk P."/>
            <person name="Stolte C."/>
            <person name="Sykes S."/>
            <person name="Thomson T."/>
            <person name="Walk T."/>
            <person name="White J."/>
            <person name="Yandava C."/>
            <person name="Burger G."/>
            <person name="Gray M.W."/>
            <person name="Holland P.W.H."/>
            <person name="King N."/>
            <person name="Lang F.B.F."/>
            <person name="Roger A.J."/>
            <person name="Ruiz-Trillo I."/>
            <person name="Lander E."/>
            <person name="Nusbaum C."/>
        </authorList>
    </citation>
    <scope>NUCLEOTIDE SEQUENCE [LARGE SCALE GENOMIC DNA]</scope>
    <source>
        <strain evidence="12 13">ATCC 50062</strain>
    </source>
</reference>
<dbReference type="PANTHER" id="PTHR10763:SF23">
    <property type="entry name" value="ORIGIN RECOGNITION COMPLEX SUBUNIT 1"/>
    <property type="match status" value="1"/>
</dbReference>
<evidence type="ECO:0000256" key="2">
    <source>
        <dbReference type="ARBA" id="ARBA00008398"/>
    </source>
</evidence>
<evidence type="ECO:0000256" key="6">
    <source>
        <dbReference type="ARBA" id="ARBA00022840"/>
    </source>
</evidence>
<feature type="compositionally biased region" description="Basic residues" evidence="10">
    <location>
        <begin position="208"/>
        <end position="219"/>
    </location>
</feature>
<evidence type="ECO:0000256" key="10">
    <source>
        <dbReference type="SAM" id="MobiDB-lite"/>
    </source>
</evidence>
<organism evidence="12 13">
    <name type="scientific">Thecamonas trahens ATCC 50062</name>
    <dbReference type="NCBI Taxonomy" id="461836"/>
    <lineage>
        <taxon>Eukaryota</taxon>
        <taxon>Apusozoa</taxon>
        <taxon>Apusomonadida</taxon>
        <taxon>Apusomonadidae</taxon>
        <taxon>Thecamonas</taxon>
    </lineage>
</organism>
<dbReference type="eggNOG" id="KOG1514">
    <property type="taxonomic scope" value="Eukaryota"/>
</dbReference>
<feature type="compositionally biased region" description="Low complexity" evidence="10">
    <location>
        <begin position="167"/>
        <end position="176"/>
    </location>
</feature>
<evidence type="ECO:0000256" key="8">
    <source>
        <dbReference type="ARBA" id="ARBA00023242"/>
    </source>
</evidence>
<dbReference type="GO" id="GO:0005664">
    <property type="term" value="C:nuclear origin of replication recognition complex"/>
    <property type="evidence" value="ECO:0007669"/>
    <property type="project" value="TreeGrafter"/>
</dbReference>
<evidence type="ECO:0000256" key="5">
    <source>
        <dbReference type="ARBA" id="ARBA00022741"/>
    </source>
</evidence>
<dbReference type="GO" id="GO:0003688">
    <property type="term" value="F:DNA replication origin binding"/>
    <property type="evidence" value="ECO:0007669"/>
    <property type="project" value="TreeGrafter"/>
</dbReference>
<comment type="subunit">
    <text evidence="9">ORC is composed of six subunits.</text>
</comment>
<evidence type="ECO:0000259" key="11">
    <source>
        <dbReference type="SMART" id="SM00382"/>
    </source>
</evidence>
<keyword evidence="4" id="KW-0479">Metal-binding</keyword>
<gene>
    <name evidence="12" type="ORF">AMSG_01130</name>
</gene>
<dbReference type="SUPFAM" id="SSF52540">
    <property type="entry name" value="P-loop containing nucleoside triphosphate hydrolases"/>
    <property type="match status" value="1"/>
</dbReference>
<keyword evidence="8 9" id="KW-0539">Nucleus</keyword>
<dbReference type="CDD" id="cd00009">
    <property type="entry name" value="AAA"/>
    <property type="match status" value="1"/>
</dbReference>
<dbReference type="PANTHER" id="PTHR10763">
    <property type="entry name" value="CELL DIVISION CONTROL PROTEIN 6-RELATED"/>
    <property type="match status" value="1"/>
</dbReference>
<evidence type="ECO:0000256" key="1">
    <source>
        <dbReference type="ARBA" id="ARBA00004123"/>
    </source>
</evidence>
<dbReference type="GO" id="GO:0006270">
    <property type="term" value="P:DNA replication initiation"/>
    <property type="evidence" value="ECO:0007669"/>
    <property type="project" value="TreeGrafter"/>
</dbReference>
<proteinExistence type="inferred from homology"/>
<sequence>MTKPAKAGQGSPKVGKGSTKAGEGSVGKGLGKAAKTKASASKAKASASKAKASASKAKASASKAKASASKGSGKAGKAKASASKGSGKAGKVAGKTAGKAAARRGTRRSVAVPFYSGDAFVSSDEGASSGKDEIESMDVASGSASESSADGDSDDDDFETYSEPNDEYSYTEAYTYTEDESEGSEVGGHSPLSMLNPYRKESASAAMRRVKVAVRKPRTKPQTTARSSKSKSSRSKTSKSRGTKRRRVDDGKLINVAALLAAKTPIAAKKPRTSQMTRDHLMRSFFGSRTLERKSHAAAAERAHMLKRSQKSMAAFPLIDDGGESGADEPIDEDEVARIKSMFLQARASLRLSAVPATLPCRESQANELRSKIETSFLTRTGGSVFMGGLPGTGKTATVHEVVRELMSAAAAGSLDPFCYVEINAMELATPKHAYVAMARGVFGEIEAPNQPLRAQQLLANEFKHAAEPREVATLMLVDEMDLLVTRKQTVLYNLFDWAASPNSRLFVVGIANTIDLPERMLPRVYSRLGVHIIRFPSYTVAQLETIVHSRLAELDAFAPTAIALCARKVASISGDARRALELCRRAAELAEADRESNVVTPAHIYEAIKSMISSPIAAAISGASFHERLLLVALFLESRSQGKATLAFPDVAQRHVILARTHNIEPPSTSDLKAIVSRLGATRILLIEAPHKDLYQRLRFNVARDDFVAAMATDPVLGQIVRK</sequence>
<feature type="domain" description="AAA+ ATPase" evidence="11">
    <location>
        <begin position="381"/>
        <end position="535"/>
    </location>
</feature>
<dbReference type="Gene3D" id="3.40.50.300">
    <property type="entry name" value="P-loop containing nucleotide triphosphate hydrolases"/>
    <property type="match status" value="1"/>
</dbReference>
<comment type="subcellular location">
    <subcellularLocation>
        <location evidence="1 9">Nucleus</location>
    </subcellularLocation>
</comment>
<dbReference type="Proteomes" id="UP000054408">
    <property type="component" value="Unassembled WGS sequence"/>
</dbReference>
<evidence type="ECO:0000256" key="7">
    <source>
        <dbReference type="ARBA" id="ARBA00023125"/>
    </source>
</evidence>
<evidence type="ECO:0000256" key="3">
    <source>
        <dbReference type="ARBA" id="ARBA00022705"/>
    </source>
</evidence>
<dbReference type="InterPro" id="IPR055237">
    <property type="entry name" value="Cdc6_lid"/>
</dbReference>
<dbReference type="EMBL" id="GL349436">
    <property type="protein sequence ID" value="KNC52302.1"/>
    <property type="molecule type" value="Genomic_DNA"/>
</dbReference>
<dbReference type="OrthoDB" id="1926878at2759"/>
<dbReference type="InterPro" id="IPR003593">
    <property type="entry name" value="AAA+_ATPase"/>
</dbReference>
<dbReference type="STRING" id="461836.A0A0L0DJ14"/>
<evidence type="ECO:0000256" key="9">
    <source>
        <dbReference type="RuleBase" id="RU365058"/>
    </source>
</evidence>
<dbReference type="InterPro" id="IPR050311">
    <property type="entry name" value="ORC1/CDC6"/>
</dbReference>
<dbReference type="Gene3D" id="1.10.8.60">
    <property type="match status" value="1"/>
</dbReference>
<feature type="compositionally biased region" description="Low complexity" evidence="10">
    <location>
        <begin position="78"/>
        <end position="100"/>
    </location>
</feature>